<accession>A0ABD3D2Y3</accession>
<protein>
    <recommendedName>
        <fullName evidence="7">Plastid lipid-associated protein/fibrillin conserved domain-containing protein</fullName>
    </recommendedName>
</protein>
<dbReference type="GO" id="GO:0009536">
    <property type="term" value="C:plastid"/>
    <property type="evidence" value="ECO:0007669"/>
    <property type="project" value="UniProtKB-SubCell"/>
</dbReference>
<feature type="domain" description="Plastid lipid-associated protein/fibrillin conserved" evidence="7">
    <location>
        <begin position="3"/>
        <end position="129"/>
    </location>
</feature>
<keyword evidence="5" id="KW-0804">Transcription</keyword>
<evidence type="ECO:0000256" key="2">
    <source>
        <dbReference type="ARBA" id="ARBA00022640"/>
    </source>
</evidence>
<comment type="caution">
    <text evidence="6">Lacks conserved residue(s) required for the propagation of feature annotation.</text>
</comment>
<evidence type="ECO:0000256" key="1">
    <source>
        <dbReference type="ARBA" id="ARBA00004474"/>
    </source>
</evidence>
<dbReference type="InterPro" id="IPR005202">
    <property type="entry name" value="TF_GRAS"/>
</dbReference>
<dbReference type="InterPro" id="IPR006843">
    <property type="entry name" value="PAP/fibrillin_dom"/>
</dbReference>
<evidence type="ECO:0000259" key="7">
    <source>
        <dbReference type="Pfam" id="PF04755"/>
    </source>
</evidence>
<proteinExistence type="inferred from homology"/>
<dbReference type="PROSITE" id="PS50985">
    <property type="entry name" value="GRAS"/>
    <property type="match status" value="1"/>
</dbReference>
<dbReference type="Pfam" id="PF03514">
    <property type="entry name" value="GRAS"/>
    <property type="match status" value="1"/>
</dbReference>
<evidence type="ECO:0000256" key="5">
    <source>
        <dbReference type="ARBA" id="ARBA00023163"/>
    </source>
</evidence>
<sequence length="322" mass="34869">MMNRGTFGVPSAKKSEIGKLVQLLESQNPNPEPTLCLEKLDGTWKLIYSTITILGSKRTKLGLRDFITLDDIFQFINVAEGKAVNVIRFSAKGLNLLSGELTIEASFKVASKSRVDISYDKSVITPHQHGRMVLDVRSGDGGFGNLPIALLFSYSGVRGPDAGAGAGNSGCVIRLVNAATGTGKTVAYLAPIIHLLQEYDQRVQRQDGTFEATEARFLGLGSTMLMGLLFYEVVKDLLNVALAIFKMTMLGGGLVDESEGGGDQTKGRGGGMRSSRPCFWVVDNRLGIIKAFVGKKRVHVFDFSMKQGMQWPTLLTGSKVLD</sequence>
<evidence type="ECO:0000256" key="3">
    <source>
        <dbReference type="ARBA" id="ARBA00022946"/>
    </source>
</evidence>
<dbReference type="Pfam" id="PF04755">
    <property type="entry name" value="PAP_fibrillin"/>
    <property type="match status" value="1"/>
</dbReference>
<reference evidence="9" key="1">
    <citation type="journal article" date="2024" name="IScience">
        <title>Strigolactones Initiate the Formation of Haustorium-like Structures in Castilleja.</title>
        <authorList>
            <person name="Buerger M."/>
            <person name="Peterson D."/>
            <person name="Chory J."/>
        </authorList>
    </citation>
    <scope>NUCLEOTIDE SEQUENCE [LARGE SCALE GENOMIC DNA]</scope>
</reference>
<evidence type="ECO:0000313" key="9">
    <source>
        <dbReference type="Proteomes" id="UP001632038"/>
    </source>
</evidence>
<dbReference type="EMBL" id="JAVIJP010000027">
    <property type="protein sequence ID" value="KAL3635381.1"/>
    <property type="molecule type" value="Genomic_DNA"/>
</dbReference>
<dbReference type="AlphaFoldDB" id="A0ABD3D2Y3"/>
<gene>
    <name evidence="8" type="ORF">CASFOL_019928</name>
</gene>
<evidence type="ECO:0000313" key="8">
    <source>
        <dbReference type="EMBL" id="KAL3635381.1"/>
    </source>
</evidence>
<keyword evidence="9" id="KW-1185">Reference proteome</keyword>
<keyword evidence="3" id="KW-0809">Transit peptide</keyword>
<name>A0ABD3D2Y3_9LAMI</name>
<dbReference type="Proteomes" id="UP001632038">
    <property type="component" value="Unassembled WGS sequence"/>
</dbReference>
<comment type="similarity">
    <text evidence="6">Belongs to the GRAS family.</text>
</comment>
<dbReference type="InterPro" id="IPR039633">
    <property type="entry name" value="PAP"/>
</dbReference>
<dbReference type="PANTHER" id="PTHR31906">
    <property type="entry name" value="PLASTID-LIPID-ASSOCIATED PROTEIN 4, CHLOROPLASTIC-RELATED"/>
    <property type="match status" value="1"/>
</dbReference>
<keyword evidence="2" id="KW-0934">Plastid</keyword>
<evidence type="ECO:0000256" key="4">
    <source>
        <dbReference type="ARBA" id="ARBA00023015"/>
    </source>
</evidence>
<comment type="caution">
    <text evidence="8">The sequence shown here is derived from an EMBL/GenBank/DDBJ whole genome shotgun (WGS) entry which is preliminary data.</text>
</comment>
<evidence type="ECO:0000256" key="6">
    <source>
        <dbReference type="PROSITE-ProRule" id="PRU01191"/>
    </source>
</evidence>
<comment type="subcellular location">
    <subcellularLocation>
        <location evidence="1">Plastid</location>
    </subcellularLocation>
</comment>
<organism evidence="8 9">
    <name type="scientific">Castilleja foliolosa</name>
    <dbReference type="NCBI Taxonomy" id="1961234"/>
    <lineage>
        <taxon>Eukaryota</taxon>
        <taxon>Viridiplantae</taxon>
        <taxon>Streptophyta</taxon>
        <taxon>Embryophyta</taxon>
        <taxon>Tracheophyta</taxon>
        <taxon>Spermatophyta</taxon>
        <taxon>Magnoliopsida</taxon>
        <taxon>eudicotyledons</taxon>
        <taxon>Gunneridae</taxon>
        <taxon>Pentapetalae</taxon>
        <taxon>asterids</taxon>
        <taxon>lamiids</taxon>
        <taxon>Lamiales</taxon>
        <taxon>Orobanchaceae</taxon>
        <taxon>Pedicularideae</taxon>
        <taxon>Castillejinae</taxon>
        <taxon>Castilleja</taxon>
    </lineage>
</organism>
<keyword evidence="4" id="KW-0805">Transcription regulation</keyword>